<dbReference type="OrthoDB" id="118550at2759"/>
<dbReference type="Pfam" id="PF23082">
    <property type="entry name" value="Myb_DNA-binding_2"/>
    <property type="match status" value="1"/>
</dbReference>
<name>A0A6A4KYV4_9ERIC</name>
<dbReference type="CDD" id="cd00167">
    <property type="entry name" value="SANT"/>
    <property type="match status" value="1"/>
</dbReference>
<dbReference type="PANTHER" id="PTHR33622:SF10">
    <property type="entry name" value="MARKER FOR OXIDATIVE STRESS RESPONSE PROTEIN"/>
    <property type="match status" value="1"/>
</dbReference>
<reference evidence="6 7" key="1">
    <citation type="journal article" date="2019" name="Genome Biol. Evol.">
        <title>The Rhododendron genome and chromosomal organization provide insight into shared whole-genome duplications across the heath family (Ericaceae).</title>
        <authorList>
            <person name="Soza V.L."/>
            <person name="Lindsley D."/>
            <person name="Waalkes A."/>
            <person name="Ramage E."/>
            <person name="Patwardhan R.P."/>
            <person name="Burton J.N."/>
            <person name="Adey A."/>
            <person name="Kumar A."/>
            <person name="Qiu R."/>
            <person name="Shendure J."/>
            <person name="Hall B."/>
        </authorList>
    </citation>
    <scope>NUCLEOTIDE SEQUENCE [LARGE SCALE GENOMIC DNA]</scope>
    <source>
        <strain evidence="6">RSF 1966-606</strain>
    </source>
</reference>
<dbReference type="SMART" id="SM00717">
    <property type="entry name" value="SANT"/>
    <property type="match status" value="1"/>
</dbReference>
<dbReference type="EMBL" id="QEFC01003411">
    <property type="protein sequence ID" value="KAE9448581.1"/>
    <property type="molecule type" value="Genomic_DNA"/>
</dbReference>
<protein>
    <recommendedName>
        <fullName evidence="5">Myb-like domain-containing protein</fullName>
    </recommendedName>
</protein>
<sequence length="209" mass="23846">MESNSVNSACRARGSPWTPQENKWFEQALARFDKDTPDRWLNVARAVGGGKSAEEVKRHYDILLEDLRRIESGQVQIPNYRHSIKTDYTDFYLLNRTMLLLCRTAGDAEFRVRLLRMATENSSPEKQPSPTAVKPAIASCRKKKSDDATFMEDLKDHIDEFIHGSMDEHKTCFKKTIQKMFGMSKVVAERSAETKEVESSLPLQTTVAD</sequence>
<dbReference type="GO" id="GO:0009908">
    <property type="term" value="P:flower development"/>
    <property type="evidence" value="ECO:0007669"/>
    <property type="project" value="UniProtKB-ARBA"/>
</dbReference>
<dbReference type="InterPro" id="IPR009057">
    <property type="entry name" value="Homeodomain-like_sf"/>
</dbReference>
<evidence type="ECO:0000313" key="7">
    <source>
        <dbReference type="Proteomes" id="UP000428333"/>
    </source>
</evidence>
<comment type="subcellular location">
    <subcellularLocation>
        <location evidence="1">Nucleus</location>
    </subcellularLocation>
</comment>
<evidence type="ECO:0000256" key="2">
    <source>
        <dbReference type="ARBA" id="ARBA00023015"/>
    </source>
</evidence>
<dbReference type="AlphaFoldDB" id="A0A6A4KYV4"/>
<dbReference type="PANTHER" id="PTHR33622">
    <property type="entry name" value="OS03G0724500 PROTEIN"/>
    <property type="match status" value="1"/>
</dbReference>
<evidence type="ECO:0000256" key="3">
    <source>
        <dbReference type="ARBA" id="ARBA00023163"/>
    </source>
</evidence>
<dbReference type="InterPro" id="IPR001005">
    <property type="entry name" value="SANT/Myb"/>
</dbReference>
<feature type="non-terminal residue" evidence="6">
    <location>
        <position position="1"/>
    </location>
</feature>
<evidence type="ECO:0000256" key="4">
    <source>
        <dbReference type="ARBA" id="ARBA00023242"/>
    </source>
</evidence>
<dbReference type="PROSITE" id="PS50090">
    <property type="entry name" value="MYB_LIKE"/>
    <property type="match status" value="1"/>
</dbReference>
<accession>A0A6A4KYV4</accession>
<dbReference type="GO" id="GO:0005634">
    <property type="term" value="C:nucleus"/>
    <property type="evidence" value="ECO:0007669"/>
    <property type="project" value="UniProtKB-SubCell"/>
</dbReference>
<dbReference type="Proteomes" id="UP000428333">
    <property type="component" value="Linkage Group LG12"/>
</dbReference>
<keyword evidence="2" id="KW-0805">Transcription regulation</keyword>
<comment type="caution">
    <text evidence="6">The sequence shown here is derived from an EMBL/GenBank/DDBJ whole genome shotgun (WGS) entry which is preliminary data.</text>
</comment>
<organism evidence="6 7">
    <name type="scientific">Rhododendron williamsianum</name>
    <dbReference type="NCBI Taxonomy" id="262921"/>
    <lineage>
        <taxon>Eukaryota</taxon>
        <taxon>Viridiplantae</taxon>
        <taxon>Streptophyta</taxon>
        <taxon>Embryophyta</taxon>
        <taxon>Tracheophyta</taxon>
        <taxon>Spermatophyta</taxon>
        <taxon>Magnoliopsida</taxon>
        <taxon>eudicotyledons</taxon>
        <taxon>Gunneridae</taxon>
        <taxon>Pentapetalae</taxon>
        <taxon>asterids</taxon>
        <taxon>Ericales</taxon>
        <taxon>Ericaceae</taxon>
        <taxon>Ericoideae</taxon>
        <taxon>Rhodoreae</taxon>
        <taxon>Rhododendron</taxon>
    </lineage>
</organism>
<dbReference type="Gene3D" id="1.10.10.60">
    <property type="entry name" value="Homeodomain-like"/>
    <property type="match status" value="1"/>
</dbReference>
<dbReference type="SUPFAM" id="SSF46689">
    <property type="entry name" value="Homeodomain-like"/>
    <property type="match status" value="1"/>
</dbReference>
<keyword evidence="7" id="KW-1185">Reference proteome</keyword>
<keyword evidence="4" id="KW-0539">Nucleus</keyword>
<evidence type="ECO:0000259" key="5">
    <source>
        <dbReference type="PROSITE" id="PS50090"/>
    </source>
</evidence>
<gene>
    <name evidence="6" type="ORF">C3L33_19526</name>
</gene>
<keyword evidence="3" id="KW-0804">Transcription</keyword>
<dbReference type="FunFam" id="1.10.10.60:FF:000154">
    <property type="entry name" value="Transcription factor SRM1"/>
    <property type="match status" value="1"/>
</dbReference>
<dbReference type="GO" id="GO:0048262">
    <property type="term" value="P:determination of dorsal/ventral asymmetry"/>
    <property type="evidence" value="ECO:0007669"/>
    <property type="project" value="UniProtKB-ARBA"/>
</dbReference>
<proteinExistence type="predicted"/>
<evidence type="ECO:0000256" key="1">
    <source>
        <dbReference type="ARBA" id="ARBA00004123"/>
    </source>
</evidence>
<evidence type="ECO:0000313" key="6">
    <source>
        <dbReference type="EMBL" id="KAE9448581.1"/>
    </source>
</evidence>
<feature type="domain" description="Myb-like" evidence="5">
    <location>
        <begin position="15"/>
        <end position="64"/>
    </location>
</feature>